<name>A0ABV6MFB4_9ACTN</name>
<keyword evidence="2" id="KW-0472">Membrane</keyword>
<keyword evidence="2" id="KW-1133">Transmembrane helix</keyword>
<feature type="transmembrane region" description="Helical" evidence="2">
    <location>
        <begin position="29"/>
        <end position="51"/>
    </location>
</feature>
<feature type="transmembrane region" description="Helical" evidence="2">
    <location>
        <begin position="63"/>
        <end position="81"/>
    </location>
</feature>
<feature type="compositionally biased region" description="Pro residues" evidence="1">
    <location>
        <begin position="308"/>
        <end position="321"/>
    </location>
</feature>
<evidence type="ECO:0000256" key="1">
    <source>
        <dbReference type="SAM" id="MobiDB-lite"/>
    </source>
</evidence>
<dbReference type="EMBL" id="JBHLUH010000077">
    <property type="protein sequence ID" value="MFC0533053.1"/>
    <property type="molecule type" value="Genomic_DNA"/>
</dbReference>
<feature type="region of interest" description="Disordered" evidence="1">
    <location>
        <begin position="227"/>
        <end position="268"/>
    </location>
</feature>
<sequence length="486" mass="50537">MTSLTPQHARTNAAVRAWRTFRRWRRTRPFWGGLFTIVAGLEIFATTQASLGSLTFQMGPTGFLSWLIPTILVTCGLLMWFTPAQRMFYAIVAAMTAVFSLIGVNLGGFLVGLLLGLVGGALGFAWAPVAPPEPGEPAEEPAAPTDEAAAHVTAPASRPTEPVAGEETRAPAEVPAQRGHQHGSDVDTTIEIPVRQPDPGRRSQLYVVTVVLLSLAAVGLVSVPGAAPAHAAPCPPPATPAPGGTPTPTPSTTATPAPGGDAAERDGGGNIIRDILEGIGDLIGIGGAPAAPASPAPTPSGTRAPGEPAAPVPTPSCPPGVPGDGEPSDPGEETATFTKRVDPPRDITGIGRVPSILTGSKLTNWRLKYVGVTNLPVRGGGTMEVLWFDIAKAVTDDFELKPVAPDGRRMSIKARPLTVEGGVRLFTPRFVGNLFGIKQVYTPRTPPPLPPGIEVPVLPIVFTDVEVQLAYIDCAVLNGKDLVNTP</sequence>
<gene>
    <name evidence="3" type="ORF">ACFFIA_36120</name>
</gene>
<comment type="caution">
    <text evidence="3">The sequence shown here is derived from an EMBL/GenBank/DDBJ whole genome shotgun (WGS) entry which is preliminary data.</text>
</comment>
<keyword evidence="2" id="KW-0812">Transmembrane</keyword>
<evidence type="ECO:0000313" key="3">
    <source>
        <dbReference type="EMBL" id="MFC0533053.1"/>
    </source>
</evidence>
<protein>
    <submittedName>
        <fullName evidence="3">DUF6114 domain-containing protein</fullName>
    </submittedName>
</protein>
<reference evidence="3 4" key="1">
    <citation type="submission" date="2024-09" db="EMBL/GenBank/DDBJ databases">
        <authorList>
            <person name="Sun Q."/>
            <person name="Mori K."/>
        </authorList>
    </citation>
    <scope>NUCLEOTIDE SEQUENCE [LARGE SCALE GENOMIC DNA]</scope>
    <source>
        <strain evidence="3 4">TBRC 3947</strain>
    </source>
</reference>
<proteinExistence type="predicted"/>
<dbReference type="RefSeq" id="WP_377260176.1">
    <property type="nucleotide sequence ID" value="NZ_JBHLUH010000077.1"/>
</dbReference>
<feature type="compositionally biased region" description="Pro residues" evidence="1">
    <location>
        <begin position="233"/>
        <end position="249"/>
    </location>
</feature>
<dbReference type="Proteomes" id="UP001589867">
    <property type="component" value="Unassembled WGS sequence"/>
</dbReference>
<dbReference type="InterPro" id="IPR046096">
    <property type="entry name" value="DUF6114"/>
</dbReference>
<organism evidence="3 4">
    <name type="scientific">Phytohabitans kaempferiae</name>
    <dbReference type="NCBI Taxonomy" id="1620943"/>
    <lineage>
        <taxon>Bacteria</taxon>
        <taxon>Bacillati</taxon>
        <taxon>Actinomycetota</taxon>
        <taxon>Actinomycetes</taxon>
        <taxon>Micromonosporales</taxon>
        <taxon>Micromonosporaceae</taxon>
    </lineage>
</organism>
<evidence type="ECO:0000256" key="2">
    <source>
        <dbReference type="SAM" id="Phobius"/>
    </source>
</evidence>
<accession>A0ABV6MFB4</accession>
<feature type="region of interest" description="Disordered" evidence="1">
    <location>
        <begin position="132"/>
        <end position="199"/>
    </location>
</feature>
<feature type="region of interest" description="Disordered" evidence="1">
    <location>
        <begin position="287"/>
        <end position="346"/>
    </location>
</feature>
<dbReference type="Pfam" id="PF19609">
    <property type="entry name" value="DUF6114"/>
    <property type="match status" value="1"/>
</dbReference>
<feature type="compositionally biased region" description="Low complexity" evidence="1">
    <location>
        <begin position="250"/>
        <end position="261"/>
    </location>
</feature>
<evidence type="ECO:0000313" key="4">
    <source>
        <dbReference type="Proteomes" id="UP001589867"/>
    </source>
</evidence>
<keyword evidence="4" id="KW-1185">Reference proteome</keyword>